<dbReference type="Pfam" id="PF00060">
    <property type="entry name" value="Lig_chan"/>
    <property type="match status" value="1"/>
</dbReference>
<evidence type="ECO:0000256" key="1">
    <source>
        <dbReference type="ARBA" id="ARBA00004651"/>
    </source>
</evidence>
<dbReference type="InterPro" id="IPR015683">
    <property type="entry name" value="Ionotropic_Glu_rcpt"/>
</dbReference>
<evidence type="ECO:0000256" key="9">
    <source>
        <dbReference type="ARBA" id="ARBA00023180"/>
    </source>
</evidence>
<comment type="caution">
    <text evidence="19">The sequence shown here is derived from an EMBL/GenBank/DDBJ whole genome shotgun (WGS) entry which is preliminary data.</text>
</comment>
<evidence type="ECO:0000259" key="17">
    <source>
        <dbReference type="SMART" id="SM00079"/>
    </source>
</evidence>
<keyword evidence="9" id="KW-0325">Glycoprotein</keyword>
<feature type="site" description="Crucial to convey clamshell closure to channel opening" evidence="13">
    <location>
        <position position="658"/>
    </location>
</feature>
<name>A0A2T7PVX9_POMCA</name>
<feature type="domain" description="Ionotropic glutamate receptor C-terminal" evidence="17">
    <location>
        <begin position="428"/>
        <end position="828"/>
    </location>
</feature>
<dbReference type="FunFam" id="3.40.190.10:FF:000024">
    <property type="entry name" value="Glutamate receptor, ionotropic, delta 1"/>
    <property type="match status" value="1"/>
</dbReference>
<feature type="binding site" evidence="12">
    <location>
        <position position="765"/>
    </location>
    <ligand>
        <name>L-glutamate</name>
        <dbReference type="ChEBI" id="CHEBI:29985"/>
    </ligand>
</feature>
<keyword evidence="4 16" id="KW-0812">Transmembrane</keyword>
<dbReference type="GO" id="GO:0015276">
    <property type="term" value="F:ligand-gated monoatomic ion channel activity"/>
    <property type="evidence" value="ECO:0007669"/>
    <property type="project" value="InterPro"/>
</dbReference>
<comment type="subcellular location">
    <subcellularLocation>
        <location evidence="1">Cell membrane</location>
        <topology evidence="1">Multi-pass membrane protein</topology>
    </subcellularLocation>
</comment>
<evidence type="ECO:0000256" key="16">
    <source>
        <dbReference type="SAM" id="Phobius"/>
    </source>
</evidence>
<dbReference type="SUPFAM" id="SSF81324">
    <property type="entry name" value="Voltage-gated potassium channels"/>
    <property type="match status" value="1"/>
</dbReference>
<evidence type="ECO:0000256" key="4">
    <source>
        <dbReference type="ARBA" id="ARBA00022692"/>
    </source>
</evidence>
<evidence type="ECO:0000256" key="3">
    <source>
        <dbReference type="ARBA" id="ARBA00022475"/>
    </source>
</evidence>
<feature type="binding site" evidence="12">
    <location>
        <position position="514"/>
    </location>
    <ligand>
        <name>L-glutamate</name>
        <dbReference type="ChEBI" id="CHEBI:29985"/>
    </ligand>
</feature>
<keyword evidence="7 16" id="KW-0472">Membrane</keyword>
<feature type="transmembrane region" description="Helical" evidence="16">
    <location>
        <begin position="851"/>
        <end position="871"/>
    </location>
</feature>
<feature type="domain" description="Ionotropic glutamate receptor L-glutamate and glycine-binding" evidence="18">
    <location>
        <begin position="438"/>
        <end position="498"/>
    </location>
</feature>
<keyword evidence="11" id="KW-0407">Ion channel</keyword>
<dbReference type="SUPFAM" id="SSF53850">
    <property type="entry name" value="Periplasmic binding protein-like II"/>
    <property type="match status" value="1"/>
</dbReference>
<dbReference type="Proteomes" id="UP000245119">
    <property type="component" value="Linkage Group LG1"/>
</dbReference>
<dbReference type="SMART" id="SM00918">
    <property type="entry name" value="Lig_chan-Glu_bd"/>
    <property type="match status" value="1"/>
</dbReference>
<evidence type="ECO:0000256" key="10">
    <source>
        <dbReference type="ARBA" id="ARBA00023286"/>
    </source>
</evidence>
<dbReference type="GO" id="GO:0005886">
    <property type="term" value="C:plasma membrane"/>
    <property type="evidence" value="ECO:0007669"/>
    <property type="project" value="UniProtKB-SubCell"/>
</dbReference>
<dbReference type="InterPro" id="IPR019594">
    <property type="entry name" value="Glu/Gly-bd"/>
</dbReference>
<dbReference type="InterPro" id="IPR001508">
    <property type="entry name" value="Iono_Glu_rcpt_met"/>
</dbReference>
<dbReference type="GO" id="GO:0038023">
    <property type="term" value="F:signaling receptor activity"/>
    <property type="evidence" value="ECO:0007669"/>
    <property type="project" value="InterPro"/>
</dbReference>
<accession>A0A2T7PVX9</accession>
<proteinExistence type="predicted"/>
<evidence type="ECO:0000256" key="8">
    <source>
        <dbReference type="ARBA" id="ARBA00023170"/>
    </source>
</evidence>
<dbReference type="Pfam" id="PF10613">
    <property type="entry name" value="Lig_chan-Glu_bd"/>
    <property type="match status" value="1"/>
</dbReference>
<gene>
    <name evidence="19" type="ORF">C0Q70_00181</name>
</gene>
<organism evidence="19 20">
    <name type="scientific">Pomacea canaliculata</name>
    <name type="common">Golden apple snail</name>
    <dbReference type="NCBI Taxonomy" id="400727"/>
    <lineage>
        <taxon>Eukaryota</taxon>
        <taxon>Metazoa</taxon>
        <taxon>Spiralia</taxon>
        <taxon>Lophotrochozoa</taxon>
        <taxon>Mollusca</taxon>
        <taxon>Gastropoda</taxon>
        <taxon>Caenogastropoda</taxon>
        <taxon>Architaenioglossa</taxon>
        <taxon>Ampullarioidea</taxon>
        <taxon>Ampullariidae</taxon>
        <taxon>Pomacea</taxon>
    </lineage>
</organism>
<keyword evidence="14" id="KW-1015">Disulfide bond</keyword>
<dbReference type="OrthoDB" id="5984008at2759"/>
<evidence type="ECO:0000256" key="11">
    <source>
        <dbReference type="ARBA" id="ARBA00023303"/>
    </source>
</evidence>
<keyword evidence="10" id="KW-1071">Ligand-gated ion channel</keyword>
<keyword evidence="8" id="KW-0675">Receptor</keyword>
<feature type="compositionally biased region" description="Low complexity" evidence="15">
    <location>
        <begin position="904"/>
        <end position="921"/>
    </location>
</feature>
<evidence type="ECO:0000313" key="20">
    <source>
        <dbReference type="Proteomes" id="UP000245119"/>
    </source>
</evidence>
<evidence type="ECO:0000259" key="18">
    <source>
        <dbReference type="SMART" id="SM00918"/>
    </source>
</evidence>
<evidence type="ECO:0000256" key="12">
    <source>
        <dbReference type="PIRSR" id="PIRSR601508-1"/>
    </source>
</evidence>
<sequence>MRMPEPTRSGRLRQWTDAGSRIFPGETRAVSSPVTRPYLRYKARFCGSVFSRKKSSTVLVPHKPALGMGGLVPVLLIILPVPVLASLAVNTSSLNTFATILLLINDYNDDGDRKVDDGDLDYEDRCVIWAPLESSFTVEAVNRTLYESLISNRQVTILQENEILRFYQSTKWWVFVDLREYVCPEDIFQARVLSYISVTQFSCPRLTNTTRRVWTTLDTRTFDRWRLLADLTDTANKTTGSLALFFDVTGEEYVLERSSSLRLPLVFEINVALVDCQATEQLKNLTAKTEIRNVLVIARNECISELLRQAGDLQLMFGRYRWLLKPTDGRLPVCPLCTHVNGVVIIEENRPEFVYGFLFIGVPELGCHKAEGEKSMVFFAKSEEKQSIKFNILLMANLNDSQAPVWSERLGLQRGSSSLFPHSNADIVLRAAVVIEPPFVFPKGMNNNSSYTGYSLDVLQRISEIVGFSYVVKECKSNDYGVLNSENLWTGCIGSVVRGEADVIVGALTVTAAREEVVDFTLPYYDFAGIQILMKKPDASINLFYFADVFTPVAWLCLFGVIFLTSFLLYMFEKFSPSNELQQSSGSDDNGLPRAFNLKESIWFVIGSVTLAGGGEPPRSLASRLLVAGFWFFSVVIMSTFTANLAAFLTVSRMDTGIASLDKLAAQSDIRYSVVRESNVMAYFEHQATIEKNFYELWKNMSLGGTSKYKTPSGTGDEKSLAVWDYPLGDKFGNMWSAMQSTGLLNSTQEGLEKVLEGNFALITESPVIKYLTFQDCSLTAVGDQFSIRPYAFALKEKSLFTSKFTDAILQLQKERELESLKRKWWDDRKVSCPVESSDQGLDLSSLTGTFIVMGGGLCLGLLVLGVECLISRRRHLLRAGTSRRPEKETEGATQGAQHVTICTDTQQTSPQSTTSLRNAR</sequence>
<protein>
    <recommendedName>
        <fullName evidence="21">Ionotropic glutamate receptor C-terminal domain-containing protein</fullName>
    </recommendedName>
</protein>
<dbReference type="InterPro" id="IPR001320">
    <property type="entry name" value="Iontro_rcpt_C"/>
</dbReference>
<feature type="region of interest" description="Disordered" evidence="15">
    <location>
        <begin position="881"/>
        <end position="921"/>
    </location>
</feature>
<keyword evidence="20" id="KW-1185">Reference proteome</keyword>
<evidence type="ECO:0008006" key="21">
    <source>
        <dbReference type="Google" id="ProtNLM"/>
    </source>
</evidence>
<dbReference type="SMART" id="SM00079">
    <property type="entry name" value="PBPe"/>
    <property type="match status" value="1"/>
</dbReference>
<reference evidence="19 20" key="1">
    <citation type="submission" date="2018-04" db="EMBL/GenBank/DDBJ databases">
        <title>The genome of golden apple snail Pomacea canaliculata provides insight into stress tolerance and invasive adaptation.</title>
        <authorList>
            <person name="Liu C."/>
            <person name="Liu B."/>
            <person name="Ren Y."/>
            <person name="Zhang Y."/>
            <person name="Wang H."/>
            <person name="Li S."/>
            <person name="Jiang F."/>
            <person name="Yin L."/>
            <person name="Zhang G."/>
            <person name="Qian W."/>
            <person name="Fan W."/>
        </authorList>
    </citation>
    <scope>NUCLEOTIDE SEQUENCE [LARGE SCALE GENOMIC DNA]</scope>
    <source>
        <strain evidence="19">SZHN2017</strain>
        <tissue evidence="19">Muscle</tissue>
    </source>
</reference>
<feature type="transmembrane region" description="Helical" evidence="16">
    <location>
        <begin position="543"/>
        <end position="572"/>
    </location>
</feature>
<feature type="compositionally biased region" description="Polar residues" evidence="15">
    <location>
        <begin position="892"/>
        <end position="903"/>
    </location>
</feature>
<evidence type="ECO:0000256" key="13">
    <source>
        <dbReference type="PIRSR" id="PIRSR601508-2"/>
    </source>
</evidence>
<keyword evidence="6" id="KW-0406">Ion transport</keyword>
<dbReference type="AlphaFoldDB" id="A0A2T7PVX9"/>
<evidence type="ECO:0000256" key="15">
    <source>
        <dbReference type="SAM" id="MobiDB-lite"/>
    </source>
</evidence>
<dbReference type="PANTHER" id="PTHR18966">
    <property type="entry name" value="IONOTROPIC GLUTAMATE RECEPTOR"/>
    <property type="match status" value="1"/>
</dbReference>
<dbReference type="PRINTS" id="PR00177">
    <property type="entry name" value="NMDARECEPTOR"/>
</dbReference>
<dbReference type="FunFam" id="1.10.287.70:FF:000143">
    <property type="entry name" value="Probable glutamate receptor"/>
    <property type="match status" value="1"/>
</dbReference>
<evidence type="ECO:0000313" key="19">
    <source>
        <dbReference type="EMBL" id="PVD37585.1"/>
    </source>
</evidence>
<evidence type="ECO:0000256" key="2">
    <source>
        <dbReference type="ARBA" id="ARBA00022448"/>
    </source>
</evidence>
<keyword evidence="3" id="KW-1003">Cell membrane</keyword>
<evidence type="ECO:0000256" key="5">
    <source>
        <dbReference type="ARBA" id="ARBA00022989"/>
    </source>
</evidence>
<evidence type="ECO:0000256" key="6">
    <source>
        <dbReference type="ARBA" id="ARBA00023065"/>
    </source>
</evidence>
<evidence type="ECO:0000256" key="7">
    <source>
        <dbReference type="ARBA" id="ARBA00023136"/>
    </source>
</evidence>
<keyword evidence="2" id="KW-0813">Transport</keyword>
<feature type="disulfide bond" evidence="14">
    <location>
        <begin position="777"/>
        <end position="833"/>
    </location>
</feature>
<feature type="binding site" evidence="12">
    <location>
        <position position="509"/>
    </location>
    <ligand>
        <name>L-glutamate</name>
        <dbReference type="ChEBI" id="CHEBI:29985"/>
    </ligand>
</feature>
<keyword evidence="5 16" id="KW-1133">Transmembrane helix</keyword>
<dbReference type="Gene3D" id="1.10.287.70">
    <property type="match status" value="1"/>
</dbReference>
<feature type="transmembrane region" description="Helical" evidence="16">
    <location>
        <begin position="625"/>
        <end position="649"/>
    </location>
</feature>
<dbReference type="EMBL" id="PZQS01000001">
    <property type="protein sequence ID" value="PVD37585.1"/>
    <property type="molecule type" value="Genomic_DNA"/>
</dbReference>
<evidence type="ECO:0000256" key="14">
    <source>
        <dbReference type="PIRSR" id="PIRSR601508-3"/>
    </source>
</evidence>
<dbReference type="Gene3D" id="3.40.190.10">
    <property type="entry name" value="Periplasmic binding protein-like II"/>
    <property type="match status" value="3"/>
</dbReference>